<accession>A0AAV7AFF6</accession>
<name>A0AAV7AFF6_ENGPU</name>
<comment type="caution">
    <text evidence="2">The sequence shown here is derived from an EMBL/GenBank/DDBJ whole genome shotgun (WGS) entry which is preliminary data.</text>
</comment>
<evidence type="ECO:0000313" key="3">
    <source>
        <dbReference type="Proteomes" id="UP000824782"/>
    </source>
</evidence>
<reference evidence="2" key="1">
    <citation type="thesis" date="2020" institute="ProQuest LLC" country="789 East Eisenhower Parkway, Ann Arbor, MI, USA">
        <title>Comparative Genomics and Chromosome Evolution.</title>
        <authorList>
            <person name="Mudd A.B."/>
        </authorList>
    </citation>
    <scope>NUCLEOTIDE SEQUENCE</scope>
    <source>
        <strain evidence="2">237g6f4</strain>
        <tissue evidence="2">Blood</tissue>
    </source>
</reference>
<organism evidence="2 3">
    <name type="scientific">Engystomops pustulosus</name>
    <name type="common">Tungara frog</name>
    <name type="synonym">Physalaemus pustulosus</name>
    <dbReference type="NCBI Taxonomy" id="76066"/>
    <lineage>
        <taxon>Eukaryota</taxon>
        <taxon>Metazoa</taxon>
        <taxon>Chordata</taxon>
        <taxon>Craniata</taxon>
        <taxon>Vertebrata</taxon>
        <taxon>Euteleostomi</taxon>
        <taxon>Amphibia</taxon>
        <taxon>Batrachia</taxon>
        <taxon>Anura</taxon>
        <taxon>Neobatrachia</taxon>
        <taxon>Hyloidea</taxon>
        <taxon>Leptodactylidae</taxon>
        <taxon>Leiuperinae</taxon>
        <taxon>Engystomops</taxon>
    </lineage>
</organism>
<feature type="region of interest" description="Disordered" evidence="1">
    <location>
        <begin position="1"/>
        <end position="25"/>
    </location>
</feature>
<dbReference type="AlphaFoldDB" id="A0AAV7AFF6"/>
<gene>
    <name evidence="2" type="ORF">GDO81_017500</name>
</gene>
<keyword evidence="3" id="KW-1185">Reference proteome</keyword>
<protein>
    <submittedName>
        <fullName evidence="2">Uncharacterized protein</fullName>
    </submittedName>
</protein>
<dbReference type="Proteomes" id="UP000824782">
    <property type="component" value="Unassembled WGS sequence"/>
</dbReference>
<dbReference type="EMBL" id="WNYA01000008">
    <property type="protein sequence ID" value="KAG8559942.1"/>
    <property type="molecule type" value="Genomic_DNA"/>
</dbReference>
<evidence type="ECO:0000256" key="1">
    <source>
        <dbReference type="SAM" id="MobiDB-lite"/>
    </source>
</evidence>
<proteinExistence type="predicted"/>
<sequence length="39" mass="4410">MHLDLPHIWEPPSPPSQTPCTWDQVDPHHSLATAHIMAD</sequence>
<evidence type="ECO:0000313" key="2">
    <source>
        <dbReference type="EMBL" id="KAG8559942.1"/>
    </source>
</evidence>